<accession>U4QWQ6</accession>
<dbReference type="OrthoDB" id="1738415at2"/>
<protein>
    <recommendedName>
        <fullName evidence="3">Butirosin biosynthesis protein H N-terminal domain-containing protein</fullName>
    </recommendedName>
</protein>
<dbReference type="PATRIC" id="fig|1330534.3.peg.3858"/>
<evidence type="ECO:0008006" key="3">
    <source>
        <dbReference type="Google" id="ProtNLM"/>
    </source>
</evidence>
<dbReference type="Proteomes" id="UP000016860">
    <property type="component" value="Unassembled WGS sequence"/>
</dbReference>
<organism evidence="1 2">
    <name type="scientific">Ruminiclostridium papyrosolvens C7</name>
    <dbReference type="NCBI Taxonomy" id="1330534"/>
    <lineage>
        <taxon>Bacteria</taxon>
        <taxon>Bacillati</taxon>
        <taxon>Bacillota</taxon>
        <taxon>Clostridia</taxon>
        <taxon>Eubacteriales</taxon>
        <taxon>Oscillospiraceae</taxon>
        <taxon>Ruminiclostridium</taxon>
    </lineage>
</organism>
<name>U4QWQ6_9FIRM</name>
<proteinExistence type="predicted"/>
<comment type="caution">
    <text evidence="1">The sequence shown here is derived from an EMBL/GenBank/DDBJ whole genome shotgun (WGS) entry which is preliminary data.</text>
</comment>
<dbReference type="RefSeq" id="WP_020817243.1">
    <property type="nucleotide sequence ID" value="NZ_ATAY01000098.1"/>
</dbReference>
<dbReference type="STRING" id="1330534.L323_19455"/>
<evidence type="ECO:0000313" key="1">
    <source>
        <dbReference type="EMBL" id="EPR07708.1"/>
    </source>
</evidence>
<gene>
    <name evidence="1" type="ORF">L323_19455</name>
</gene>
<sequence>MELELNQPPINCYLHHAYPLTVAMSHKDFNSWFFSNYIQLQINVKYYFLNFFTYPICGNSILSPLIDYKILDLEFIYKSNTNIIDFIKSSLNLGYYVMTYTDEFFIPHRVSYMKKHFRHEIMIYGYNLDNSLFHVIGYNDTGTYYPSCVSFSEFENSFLNSIKKTNDIILMKAKDNTSYRPSYEFDMENVKNLLFDYIFSKNTSFNLRTIGTPNNLVYGISVYDQLIKYYENILKNDSEEECDIRHFHLLYEHKKTMVSRLEYFVEKKYIDTKNNFINIFYKLENEALNNRNILIKYNITKNKNKINTVIESLHEMYKEEKKTIEDLLTGISS</sequence>
<reference evidence="1 2" key="1">
    <citation type="journal article" date="2013" name="Genome Announc.">
        <title>Draft Genome Sequence of the Cellulolytic Bacterium Clostridium papyrosolvens C7 (ATCC 700395).</title>
        <authorList>
            <person name="Zepeda V."/>
            <person name="Dassa B."/>
            <person name="Borovok I."/>
            <person name="Lamed R."/>
            <person name="Bayer E.A."/>
            <person name="Cate J.H."/>
        </authorList>
    </citation>
    <scope>NUCLEOTIDE SEQUENCE [LARGE SCALE GENOMIC DNA]</scope>
    <source>
        <strain evidence="1 2">C7</strain>
    </source>
</reference>
<dbReference type="AlphaFoldDB" id="U4QWQ6"/>
<dbReference type="EMBL" id="ATAY01000098">
    <property type="protein sequence ID" value="EPR07708.1"/>
    <property type="molecule type" value="Genomic_DNA"/>
</dbReference>
<evidence type="ECO:0000313" key="2">
    <source>
        <dbReference type="Proteomes" id="UP000016860"/>
    </source>
</evidence>